<accession>A0A7I8J7K6</accession>
<dbReference type="Proteomes" id="UP000663760">
    <property type="component" value="Chromosome 9"/>
</dbReference>
<dbReference type="PANTHER" id="PTHR36350">
    <property type="entry name" value="TRANSMEMBRANE PROTEIN"/>
    <property type="match status" value="1"/>
</dbReference>
<organism evidence="1">
    <name type="scientific">Spirodela intermedia</name>
    <name type="common">Intermediate duckweed</name>
    <dbReference type="NCBI Taxonomy" id="51605"/>
    <lineage>
        <taxon>Eukaryota</taxon>
        <taxon>Viridiplantae</taxon>
        <taxon>Streptophyta</taxon>
        <taxon>Embryophyta</taxon>
        <taxon>Tracheophyta</taxon>
        <taxon>Spermatophyta</taxon>
        <taxon>Magnoliopsida</taxon>
        <taxon>Liliopsida</taxon>
        <taxon>Araceae</taxon>
        <taxon>Lemnoideae</taxon>
        <taxon>Spirodela</taxon>
    </lineage>
</organism>
<gene>
    <name evidence="1" type="ORF">SI7747_09012617</name>
    <name evidence="2" type="ORF">SI8410_09013683</name>
</gene>
<dbReference type="Pfam" id="PF14559">
    <property type="entry name" value="TPR_19"/>
    <property type="match status" value="1"/>
</dbReference>
<dbReference type="SUPFAM" id="SSF48452">
    <property type="entry name" value="TPR-like"/>
    <property type="match status" value="1"/>
</dbReference>
<dbReference type="AlphaFoldDB" id="A0A7I8J7K6"/>
<evidence type="ECO:0000313" key="3">
    <source>
        <dbReference type="Proteomes" id="UP000663760"/>
    </source>
</evidence>
<dbReference type="EMBL" id="LR746272">
    <property type="protein sequence ID" value="CAA7403005.1"/>
    <property type="molecule type" value="Genomic_DNA"/>
</dbReference>
<dbReference type="InterPro" id="IPR011990">
    <property type="entry name" value="TPR-like_helical_dom_sf"/>
</dbReference>
<keyword evidence="3" id="KW-1185">Reference proteome</keyword>
<evidence type="ECO:0000313" key="1">
    <source>
        <dbReference type="EMBL" id="CAA2626931.1"/>
    </source>
</evidence>
<reference evidence="1" key="1">
    <citation type="submission" date="2019-12" db="EMBL/GenBank/DDBJ databases">
        <authorList>
            <person name="Scholz U."/>
            <person name="Mascher M."/>
            <person name="Fiebig A."/>
        </authorList>
    </citation>
    <scope>NUCLEOTIDE SEQUENCE</scope>
</reference>
<protein>
    <submittedName>
        <fullName evidence="1">Uncharacterized protein</fullName>
    </submittedName>
</protein>
<dbReference type="EMBL" id="LR743596">
    <property type="protein sequence ID" value="CAA2626931.1"/>
    <property type="molecule type" value="Genomic_DNA"/>
</dbReference>
<dbReference type="OrthoDB" id="2012659at2759"/>
<proteinExistence type="predicted"/>
<dbReference type="PANTHER" id="PTHR36350:SF3">
    <property type="entry name" value="TRANSMEMBRANE PROTEIN"/>
    <property type="match status" value="1"/>
</dbReference>
<name>A0A7I8J7K6_SPIIN</name>
<sequence length="368" mass="41715">MLCLSLSLTGSSGFSRVPAEVSCAGRQASPWSHARLHRSTIHEGLNFSIWYPFAFRPSNCRLLHSSSPNLSTGGISCCGTAPGNHANGYEDYPLLKSWIRSLAAAIIGFLLFVGRFGCRPALSIVDAQYTGAPTEEKLVTQNDKAGEEEELLARLLETNPKDVESLKMVFYEKMKKGKTREAVDYVERLIDAEPDEVEWRLLQALCYEFMGRLEKAKKLFKDILEERPLLLRALHGLALVMHKNREGPAVFEMLRKALELARREQRATEERNIRILIAQMHVVKGDLEGGLARFQKLAEENPRDFRPYLCQGIIYSLLERKEEAEEQFEIYRSLVPDEFPQRSFLDDVILSAKAESEEDPKGQPEPSK</sequence>
<evidence type="ECO:0000313" key="2">
    <source>
        <dbReference type="EMBL" id="CAA7403005.1"/>
    </source>
</evidence>
<dbReference type="Gene3D" id="1.25.40.10">
    <property type="entry name" value="Tetratricopeptide repeat domain"/>
    <property type="match status" value="1"/>
</dbReference>